<evidence type="ECO:0000256" key="2">
    <source>
        <dbReference type="ARBA" id="ARBA00022723"/>
    </source>
</evidence>
<comment type="caution">
    <text evidence="5">The sequence shown here is derived from an EMBL/GenBank/DDBJ whole genome shotgun (WGS) entry which is preliminary data.</text>
</comment>
<evidence type="ECO:0000256" key="4">
    <source>
        <dbReference type="PIRSR" id="PIRSR005902-1"/>
    </source>
</evidence>
<dbReference type="GO" id="GO:0004536">
    <property type="term" value="F:DNA nuclease activity"/>
    <property type="evidence" value="ECO:0007669"/>
    <property type="project" value="InterPro"/>
</dbReference>
<feature type="binding site" evidence="4">
    <location>
        <position position="101"/>
    </location>
    <ligand>
        <name>a divalent metal cation</name>
        <dbReference type="ChEBI" id="CHEBI:60240"/>
        <label>1</label>
    </ligand>
</feature>
<dbReference type="STRING" id="1189612.A33Q_2196"/>
<keyword evidence="2 4" id="KW-0479">Metal-binding</keyword>
<name>S2DXN2_INDAL</name>
<evidence type="ECO:0000313" key="6">
    <source>
        <dbReference type="Proteomes" id="UP000006073"/>
    </source>
</evidence>
<reference evidence="5 6" key="1">
    <citation type="journal article" date="2013" name="Genome Announc.">
        <title>Draft Genome Sequence of Indibacter alkaliphilus Strain LW1T, Isolated from Lonar Lake, a Haloalkaline Lake in the Buldana District of Maharashtra, India.</title>
        <authorList>
            <person name="Singh A."/>
            <person name="Kumar Jangir P."/>
            <person name="Sharma R."/>
            <person name="Singh A."/>
            <person name="Kumar Pinnaka A."/>
            <person name="Shivaji S."/>
        </authorList>
    </citation>
    <scope>NUCLEOTIDE SEQUENCE [LARGE SCALE GENOMIC DNA]</scope>
    <source>
        <strain evidence="6">CCUG 57479 / KCTC 22604 / LW1</strain>
    </source>
</reference>
<evidence type="ECO:0000256" key="1">
    <source>
        <dbReference type="ARBA" id="ARBA00009275"/>
    </source>
</evidence>
<dbReference type="NCBIfam" id="TIGR00010">
    <property type="entry name" value="YchF/TatD family DNA exonuclease"/>
    <property type="match status" value="1"/>
</dbReference>
<dbReference type="GO" id="GO:0005829">
    <property type="term" value="C:cytosol"/>
    <property type="evidence" value="ECO:0007669"/>
    <property type="project" value="TreeGrafter"/>
</dbReference>
<protein>
    <submittedName>
        <fullName evidence="5">Deoxyribonuclease YcfH</fullName>
    </submittedName>
</protein>
<dbReference type="AlphaFoldDB" id="S2DXN2"/>
<gene>
    <name evidence="5" type="ORF">A33Q_2196</name>
</gene>
<dbReference type="eggNOG" id="COG0084">
    <property type="taxonomic scope" value="Bacteria"/>
</dbReference>
<feature type="binding site" evidence="4">
    <location>
        <position position="137"/>
    </location>
    <ligand>
        <name>a divalent metal cation</name>
        <dbReference type="ChEBI" id="CHEBI:60240"/>
        <label>2</label>
    </ligand>
</feature>
<feature type="binding site" evidence="4">
    <location>
        <position position="162"/>
    </location>
    <ligand>
        <name>a divalent metal cation</name>
        <dbReference type="ChEBI" id="CHEBI:60240"/>
        <label>2</label>
    </ligand>
</feature>
<dbReference type="InterPro" id="IPR015991">
    <property type="entry name" value="TatD/YcfH-like"/>
</dbReference>
<dbReference type="FunFam" id="3.20.20.140:FF:000005">
    <property type="entry name" value="TatD family hydrolase"/>
    <property type="match status" value="1"/>
</dbReference>
<organism evidence="5 6">
    <name type="scientific">Indibacter alkaliphilus (strain CCUG 57479 / KCTC 22604 / LW1)</name>
    <dbReference type="NCBI Taxonomy" id="1189612"/>
    <lineage>
        <taxon>Bacteria</taxon>
        <taxon>Pseudomonadati</taxon>
        <taxon>Bacteroidota</taxon>
        <taxon>Cytophagia</taxon>
        <taxon>Cytophagales</taxon>
        <taxon>Cyclobacteriaceae</taxon>
    </lineage>
</organism>
<comment type="similarity">
    <text evidence="1">Belongs to the metallo-dependent hydrolases superfamily. TatD-type hydrolase family.</text>
</comment>
<dbReference type="Pfam" id="PF01026">
    <property type="entry name" value="TatD_DNase"/>
    <property type="match status" value="1"/>
</dbReference>
<dbReference type="EMBL" id="ALWO02000032">
    <property type="protein sequence ID" value="EOZ96886.1"/>
    <property type="molecule type" value="Genomic_DNA"/>
</dbReference>
<dbReference type="GO" id="GO:0046872">
    <property type="term" value="F:metal ion binding"/>
    <property type="evidence" value="ECO:0007669"/>
    <property type="project" value="UniProtKB-KW"/>
</dbReference>
<dbReference type="PANTHER" id="PTHR46124:SF4">
    <property type="entry name" value="HYDROLASE TATD"/>
    <property type="match status" value="1"/>
</dbReference>
<dbReference type="InterPro" id="IPR001130">
    <property type="entry name" value="TatD-like"/>
</dbReference>
<proteinExistence type="inferred from homology"/>
<dbReference type="Gene3D" id="3.20.20.140">
    <property type="entry name" value="Metal-dependent hydrolases"/>
    <property type="match status" value="1"/>
</dbReference>
<feature type="binding site" evidence="4">
    <location>
        <position position="16"/>
    </location>
    <ligand>
        <name>a divalent metal cation</name>
        <dbReference type="ChEBI" id="CHEBI:60240"/>
        <label>1</label>
    </ligand>
</feature>
<evidence type="ECO:0000256" key="3">
    <source>
        <dbReference type="ARBA" id="ARBA00022801"/>
    </source>
</evidence>
<dbReference type="PIRSF" id="PIRSF005902">
    <property type="entry name" value="DNase_TatD"/>
    <property type="match status" value="1"/>
</dbReference>
<dbReference type="SUPFAM" id="SSF51556">
    <property type="entry name" value="Metallo-dependent hydrolases"/>
    <property type="match status" value="1"/>
</dbReference>
<dbReference type="PANTHER" id="PTHR46124">
    <property type="entry name" value="D-AMINOACYL-TRNA DEACYLASE"/>
    <property type="match status" value="1"/>
</dbReference>
<keyword evidence="3" id="KW-0378">Hydrolase</keyword>
<sequence length="265" mass="30603">MERKEIRMKFTDTHAHIYSKKYDSDRDDVIRSAEELGVEKIYMPNIDVESIDAMLEAELKYPGVCIPMMGLHPCDVKKDFEKQLYVMEDWISKREFAGIGETGLDLYWDKTFFEQQKEALRVQVQWAKEKKWPLILHCRESMDETIEIIRNEKTEELTGIFHCFSGSLEQAREIIELGFLLGIGGVSTYKNGGLDKIIPELGVEHLVLETDGPYLAPVPHRGKRNSPEYIPLIARRIGDLLETGLDEISEKTQANSQGIFHHFER</sequence>
<feature type="binding site" evidence="4">
    <location>
        <position position="211"/>
    </location>
    <ligand>
        <name>a divalent metal cation</name>
        <dbReference type="ChEBI" id="CHEBI:60240"/>
        <label>1</label>
    </ligand>
</feature>
<dbReference type="GO" id="GO:0016788">
    <property type="term" value="F:hydrolase activity, acting on ester bonds"/>
    <property type="evidence" value="ECO:0007669"/>
    <property type="project" value="InterPro"/>
</dbReference>
<accession>S2DXN2</accession>
<dbReference type="Proteomes" id="UP000006073">
    <property type="component" value="Unassembled WGS sequence"/>
</dbReference>
<dbReference type="InterPro" id="IPR032466">
    <property type="entry name" value="Metal_Hydrolase"/>
</dbReference>
<keyword evidence="6" id="KW-1185">Reference proteome</keyword>
<feature type="binding site" evidence="4">
    <location>
        <position position="14"/>
    </location>
    <ligand>
        <name>a divalent metal cation</name>
        <dbReference type="ChEBI" id="CHEBI:60240"/>
        <label>1</label>
    </ligand>
</feature>
<dbReference type="CDD" id="cd01310">
    <property type="entry name" value="TatD_DNAse"/>
    <property type="match status" value="1"/>
</dbReference>
<evidence type="ECO:0000313" key="5">
    <source>
        <dbReference type="EMBL" id="EOZ96886.1"/>
    </source>
</evidence>